<comment type="caution">
    <text evidence="3">The sequence shown here is derived from an EMBL/GenBank/DDBJ whole genome shotgun (WGS) entry which is preliminary data.</text>
</comment>
<reference evidence="3 4" key="1">
    <citation type="submission" date="2024-07" db="EMBL/GenBank/DDBJ databases">
        <authorList>
            <person name="Thanompreechachai J."/>
            <person name="Duangmal K."/>
        </authorList>
    </citation>
    <scope>NUCLEOTIDE SEQUENCE [LARGE SCALE GENOMIC DNA]</scope>
    <source>
        <strain evidence="3 4">KCTC 19886</strain>
    </source>
</reference>
<evidence type="ECO:0000313" key="4">
    <source>
        <dbReference type="Proteomes" id="UP001555826"/>
    </source>
</evidence>
<dbReference type="Proteomes" id="UP001555826">
    <property type="component" value="Unassembled WGS sequence"/>
</dbReference>
<protein>
    <submittedName>
        <fullName evidence="3">GGDEF domain-containing protein</fullName>
        <ecNumber evidence="3">2.7.7.65</ecNumber>
    </submittedName>
</protein>
<accession>A0ABV3P6M2</accession>
<feature type="domain" description="GGDEF" evidence="2">
    <location>
        <begin position="363"/>
        <end position="505"/>
    </location>
</feature>
<organism evidence="3 4">
    <name type="scientific">Kineococcus endophyticus</name>
    <dbReference type="NCBI Taxonomy" id="1181883"/>
    <lineage>
        <taxon>Bacteria</taxon>
        <taxon>Bacillati</taxon>
        <taxon>Actinomycetota</taxon>
        <taxon>Actinomycetes</taxon>
        <taxon>Kineosporiales</taxon>
        <taxon>Kineosporiaceae</taxon>
        <taxon>Kineococcus</taxon>
    </lineage>
</organism>
<keyword evidence="4" id="KW-1185">Reference proteome</keyword>
<dbReference type="NCBIfam" id="TIGR00254">
    <property type="entry name" value="GGDEF"/>
    <property type="match status" value="1"/>
</dbReference>
<proteinExistence type="predicted"/>
<dbReference type="SMART" id="SM00267">
    <property type="entry name" value="GGDEF"/>
    <property type="match status" value="1"/>
</dbReference>
<gene>
    <name evidence="3" type="ORF">AB1207_10990</name>
</gene>
<dbReference type="Pfam" id="PF00990">
    <property type="entry name" value="GGDEF"/>
    <property type="match status" value="1"/>
</dbReference>
<feature type="transmembrane region" description="Helical" evidence="1">
    <location>
        <begin position="36"/>
        <end position="59"/>
    </location>
</feature>
<dbReference type="InterPro" id="IPR052155">
    <property type="entry name" value="Biofilm_reg_signaling"/>
</dbReference>
<evidence type="ECO:0000313" key="3">
    <source>
        <dbReference type="EMBL" id="MEW9265273.1"/>
    </source>
</evidence>
<dbReference type="PROSITE" id="PS50887">
    <property type="entry name" value="GGDEF"/>
    <property type="match status" value="1"/>
</dbReference>
<dbReference type="EMBL" id="JBFNQN010000007">
    <property type="protein sequence ID" value="MEW9265273.1"/>
    <property type="molecule type" value="Genomic_DNA"/>
</dbReference>
<feature type="transmembrane region" description="Helical" evidence="1">
    <location>
        <begin position="111"/>
        <end position="128"/>
    </location>
</feature>
<feature type="transmembrane region" description="Helical" evidence="1">
    <location>
        <begin position="228"/>
        <end position="248"/>
    </location>
</feature>
<evidence type="ECO:0000256" key="1">
    <source>
        <dbReference type="SAM" id="Phobius"/>
    </source>
</evidence>
<dbReference type="RefSeq" id="WP_367638287.1">
    <property type="nucleotide sequence ID" value="NZ_JBFNQN010000007.1"/>
</dbReference>
<dbReference type="InterPro" id="IPR000160">
    <property type="entry name" value="GGDEF_dom"/>
</dbReference>
<feature type="transmembrane region" description="Helical" evidence="1">
    <location>
        <begin position="200"/>
        <end position="222"/>
    </location>
</feature>
<dbReference type="InterPro" id="IPR029787">
    <property type="entry name" value="Nucleotide_cyclase"/>
</dbReference>
<feature type="transmembrane region" description="Helical" evidence="1">
    <location>
        <begin position="140"/>
        <end position="162"/>
    </location>
</feature>
<keyword evidence="1" id="KW-1133">Transmembrane helix</keyword>
<keyword evidence="3" id="KW-0548">Nucleotidyltransferase</keyword>
<feature type="transmembrane region" description="Helical" evidence="1">
    <location>
        <begin position="292"/>
        <end position="310"/>
    </location>
</feature>
<dbReference type="PANTHER" id="PTHR44757:SF2">
    <property type="entry name" value="BIOFILM ARCHITECTURE MAINTENANCE PROTEIN MBAA"/>
    <property type="match status" value="1"/>
</dbReference>
<dbReference type="Gene3D" id="3.30.70.270">
    <property type="match status" value="1"/>
</dbReference>
<keyword evidence="1" id="KW-0812">Transmembrane</keyword>
<feature type="transmembrane region" description="Helical" evidence="1">
    <location>
        <begin position="174"/>
        <end position="193"/>
    </location>
</feature>
<feature type="transmembrane region" description="Helical" evidence="1">
    <location>
        <begin position="71"/>
        <end position="91"/>
    </location>
</feature>
<sequence>MTDARHRPLLAGTAVLLTTLIGLGVAQLALGRGSHPMLLAFGLTETVVSLVAGLLGLWAARRMPAGWVRRARGLFAVGCLLWSFGQGIFMAQDVLGLGLAATTWADLPFSFYYALAVVSALVHLRGRIRAHVGVRTAIDGALLGLSLFTVVWVLWLGGAVRVSDSPPGDLVVPIAYPVVDVVFLTLTLVSLLATGSSRTGVLVVLGGTAFAVADVTYSYALLHGTFETGGVADFSWIVAFACFALVSLLRPERRTGAVAPPSESWARLVPYIALLPAACASAWRLWAAIDRVVLATLLAVVVLVVLRQFLTVEDHRRLLATAEQQRGQLDTLAHVDPLTGLENRRRFGERMAGVVRSALLTGSPVVVAFVDLDRFKAVNDTLGHAAGDDLLRGVADRLRAAVRDGDCVARLGGDEFAVLVTDPAVQPGPLVERLRLALLEPFPLAGSVVTASASTGAVRGEPQRMVGDLPAGLDVDGQVAALVESLLGSADAEMYRVKRGRRVVV</sequence>
<name>A0ABV3P6M2_9ACTN</name>
<evidence type="ECO:0000259" key="2">
    <source>
        <dbReference type="PROSITE" id="PS50887"/>
    </source>
</evidence>
<keyword evidence="3" id="KW-0808">Transferase</keyword>
<dbReference type="EC" id="2.7.7.65" evidence="3"/>
<keyword evidence="1" id="KW-0472">Membrane</keyword>
<dbReference type="PANTHER" id="PTHR44757">
    <property type="entry name" value="DIGUANYLATE CYCLASE DGCP"/>
    <property type="match status" value="1"/>
</dbReference>
<dbReference type="CDD" id="cd01949">
    <property type="entry name" value="GGDEF"/>
    <property type="match status" value="1"/>
</dbReference>
<dbReference type="GO" id="GO:0052621">
    <property type="term" value="F:diguanylate cyclase activity"/>
    <property type="evidence" value="ECO:0007669"/>
    <property type="project" value="UniProtKB-EC"/>
</dbReference>
<dbReference type="InterPro" id="IPR043128">
    <property type="entry name" value="Rev_trsase/Diguanyl_cyclase"/>
</dbReference>
<dbReference type="SUPFAM" id="SSF55073">
    <property type="entry name" value="Nucleotide cyclase"/>
    <property type="match status" value="1"/>
</dbReference>